<evidence type="ECO:0000256" key="7">
    <source>
        <dbReference type="PROSITE-ProRule" id="PRU00339"/>
    </source>
</evidence>
<keyword evidence="4" id="KW-0391">Immunity</keyword>
<keyword evidence="2" id="KW-0677">Repeat</keyword>
<proteinExistence type="inferred from homology"/>
<dbReference type="KEGG" id="tup:102478122"/>
<dbReference type="STRING" id="246437.L9KW28"/>
<dbReference type="GO" id="GO:0051607">
    <property type="term" value="P:defense response to virus"/>
    <property type="evidence" value="ECO:0007669"/>
    <property type="project" value="UniProtKB-KW"/>
</dbReference>
<accession>L9KW28</accession>
<dbReference type="GO" id="GO:0003723">
    <property type="term" value="F:RNA binding"/>
    <property type="evidence" value="ECO:0007669"/>
    <property type="project" value="TreeGrafter"/>
</dbReference>
<dbReference type="PANTHER" id="PTHR10271">
    <property type="entry name" value="INTERFERON-INDUCED PROTEIN WITH TETRATRICOPEPTIDE REPEATS"/>
    <property type="match status" value="1"/>
</dbReference>
<dbReference type="Pfam" id="PF13176">
    <property type="entry name" value="TPR_7"/>
    <property type="match status" value="1"/>
</dbReference>
<dbReference type="Proteomes" id="UP000011518">
    <property type="component" value="Unassembled WGS sequence"/>
</dbReference>
<dbReference type="GO" id="GO:0045087">
    <property type="term" value="P:innate immune response"/>
    <property type="evidence" value="ECO:0007669"/>
    <property type="project" value="UniProtKB-KW"/>
</dbReference>
<evidence type="ECO:0000313" key="9">
    <source>
        <dbReference type="Proteomes" id="UP000011518"/>
    </source>
</evidence>
<dbReference type="PROSITE" id="PS50005">
    <property type="entry name" value="TPR"/>
    <property type="match status" value="1"/>
</dbReference>
<keyword evidence="3 7" id="KW-0802">TPR repeat</keyword>
<comment type="similarity">
    <text evidence="6">Belongs to the IFIT family.</text>
</comment>
<dbReference type="EMBL" id="KB320639">
    <property type="protein sequence ID" value="ELW66689.1"/>
    <property type="molecule type" value="Genomic_DNA"/>
</dbReference>
<dbReference type="AlphaFoldDB" id="L9KW28"/>
<protein>
    <submittedName>
        <fullName evidence="8">Interferon-induced protein with tetratricopeptide repeats 1</fullName>
    </submittedName>
</protein>
<dbReference type="FunFam" id="1.25.40.10:FF:000036">
    <property type="entry name" value="interferon-induced protein with tetratricopeptide repeats 5"/>
    <property type="match status" value="1"/>
</dbReference>
<feature type="repeat" description="TPR" evidence="7">
    <location>
        <begin position="377"/>
        <end position="410"/>
    </location>
</feature>
<dbReference type="SUPFAM" id="SSF48452">
    <property type="entry name" value="TPR-like"/>
    <property type="match status" value="2"/>
</dbReference>
<dbReference type="PANTHER" id="PTHR10271:SF28">
    <property type="entry name" value="INTERFERON-INDUCED PROTEIN WITH TETRATRICOPEPTIDE REPEATS 5"/>
    <property type="match status" value="1"/>
</dbReference>
<dbReference type="Pfam" id="PF13424">
    <property type="entry name" value="TPR_12"/>
    <property type="match status" value="1"/>
</dbReference>
<evidence type="ECO:0000256" key="1">
    <source>
        <dbReference type="ARBA" id="ARBA00022588"/>
    </source>
</evidence>
<dbReference type="Pfam" id="PF13181">
    <property type="entry name" value="TPR_8"/>
    <property type="match status" value="1"/>
</dbReference>
<dbReference type="InterPro" id="IPR019734">
    <property type="entry name" value="TPR_rpt"/>
</dbReference>
<name>L9KW28_TUPCH</name>
<evidence type="ECO:0000256" key="4">
    <source>
        <dbReference type="ARBA" id="ARBA00022859"/>
    </source>
</evidence>
<keyword evidence="5" id="KW-0051">Antiviral defense</keyword>
<reference evidence="9" key="1">
    <citation type="submission" date="2012-07" db="EMBL/GenBank/DDBJ databases">
        <title>Genome of the Chinese tree shrew, a rising model animal genetically related to primates.</title>
        <authorList>
            <person name="Zhang G."/>
            <person name="Fan Y."/>
            <person name="Yao Y."/>
            <person name="Huang Z."/>
        </authorList>
    </citation>
    <scope>NUCLEOTIDE SEQUENCE [LARGE SCALE GENOMIC DNA]</scope>
</reference>
<gene>
    <name evidence="8" type="ORF">TREES_T100006488</name>
</gene>
<organism evidence="8 9">
    <name type="scientific">Tupaia chinensis</name>
    <name type="common">Chinese tree shrew</name>
    <name type="synonym">Tupaia belangeri chinensis</name>
    <dbReference type="NCBI Taxonomy" id="246437"/>
    <lineage>
        <taxon>Eukaryota</taxon>
        <taxon>Metazoa</taxon>
        <taxon>Chordata</taxon>
        <taxon>Craniata</taxon>
        <taxon>Vertebrata</taxon>
        <taxon>Euteleostomi</taxon>
        <taxon>Mammalia</taxon>
        <taxon>Eutheria</taxon>
        <taxon>Euarchontoglires</taxon>
        <taxon>Scandentia</taxon>
        <taxon>Tupaiidae</taxon>
        <taxon>Tupaia</taxon>
    </lineage>
</organism>
<dbReference type="InterPro" id="IPR011990">
    <property type="entry name" value="TPR-like_helical_dom_sf"/>
</dbReference>
<keyword evidence="9" id="KW-1185">Reference proteome</keyword>
<dbReference type="Gene3D" id="1.25.40.10">
    <property type="entry name" value="Tetratricopeptide repeat domain"/>
    <property type="match status" value="3"/>
</dbReference>
<evidence type="ECO:0000256" key="5">
    <source>
        <dbReference type="ARBA" id="ARBA00023118"/>
    </source>
</evidence>
<evidence type="ECO:0000256" key="3">
    <source>
        <dbReference type="ARBA" id="ARBA00022803"/>
    </source>
</evidence>
<reference evidence="9" key="2">
    <citation type="journal article" date="2013" name="Nat. Commun.">
        <title>Genome of the Chinese tree shrew.</title>
        <authorList>
            <person name="Fan Y."/>
            <person name="Huang Z.Y."/>
            <person name="Cao C.C."/>
            <person name="Chen C.S."/>
            <person name="Chen Y.X."/>
            <person name="Fan D.D."/>
            <person name="He J."/>
            <person name="Hou H.L."/>
            <person name="Hu L."/>
            <person name="Hu X.T."/>
            <person name="Jiang X.T."/>
            <person name="Lai R."/>
            <person name="Lang Y.S."/>
            <person name="Liang B."/>
            <person name="Liao S.G."/>
            <person name="Mu D."/>
            <person name="Ma Y.Y."/>
            <person name="Niu Y.Y."/>
            <person name="Sun X.Q."/>
            <person name="Xia J.Q."/>
            <person name="Xiao J."/>
            <person name="Xiong Z.Q."/>
            <person name="Xu L."/>
            <person name="Yang L."/>
            <person name="Zhang Y."/>
            <person name="Zhao W."/>
            <person name="Zhao X.D."/>
            <person name="Zheng Y.T."/>
            <person name="Zhou J.M."/>
            <person name="Zhu Y.B."/>
            <person name="Zhang G.J."/>
            <person name="Wang J."/>
            <person name="Yao Y.G."/>
        </authorList>
    </citation>
    <scope>NUCLEOTIDE SEQUENCE [LARGE SCALE GENOMIC DNA]</scope>
</reference>
<evidence type="ECO:0000256" key="6">
    <source>
        <dbReference type="ARBA" id="ARBA00038336"/>
    </source>
</evidence>
<evidence type="ECO:0000256" key="2">
    <source>
        <dbReference type="ARBA" id="ARBA00022737"/>
    </source>
</evidence>
<dbReference type="GO" id="GO:0005829">
    <property type="term" value="C:cytosol"/>
    <property type="evidence" value="ECO:0007669"/>
    <property type="project" value="TreeGrafter"/>
</dbReference>
<keyword evidence="1" id="KW-0399">Innate immunity</keyword>
<sequence length="469" mass="53476">MHKKARGGSCEGEKSGAQSGVEDGLAAVDFPLLSMFNAFISTAARHNKKADDRQIKDRLEQLRCPFTWNLLIEDSEVPNLENRVLEQLEFLDNSHNARTHNLLAYVKHLNGQNEEALECLKKAEDLIQKEYADHLDRRSLVTWGNYAWVYYHMGRLAEAQTYLDKVEKTCKKFSSPFCYRMEDPWMDSDEGWALLKCGGRNYGRAKACFEKALEVDPDNPEFSAGYAITTYRLEGFNPTTKYKTSFSLQPLRRALKLNPENVYVKVLLALKLQDVGKKAEGEKLLEEALSSQSSQIYVFRYAAKFYRRKGCLDKALQLLKMALEAAPTSAILHHQIGLCYKEQLRKSRGKDPKQASSTLRLAIAHFEAAVKEKPTFGLAYLDLANMYTKGGEYQKAEDTYQKVLSLREVNKSLLQQIHFRYDQFQERHRKPEGDARACSSRGLNVDRESDAQGKIVSALEKLSIRPSSE</sequence>
<dbReference type="SMART" id="SM00028">
    <property type="entry name" value="TPR"/>
    <property type="match status" value="5"/>
</dbReference>
<dbReference type="InParanoid" id="L9KW28"/>
<evidence type="ECO:0000313" key="8">
    <source>
        <dbReference type="EMBL" id="ELW66689.1"/>
    </source>
</evidence>